<reference evidence="1" key="1">
    <citation type="submission" date="2019-08" db="EMBL/GenBank/DDBJ databases">
        <authorList>
            <person name="Kucharzyk K."/>
            <person name="Murdoch R.W."/>
            <person name="Higgins S."/>
            <person name="Loffler F."/>
        </authorList>
    </citation>
    <scope>NUCLEOTIDE SEQUENCE</scope>
</reference>
<evidence type="ECO:0000313" key="1">
    <source>
        <dbReference type="EMBL" id="MPM71823.1"/>
    </source>
</evidence>
<accession>A0A645C8A9</accession>
<organism evidence="1">
    <name type="scientific">bioreactor metagenome</name>
    <dbReference type="NCBI Taxonomy" id="1076179"/>
    <lineage>
        <taxon>unclassified sequences</taxon>
        <taxon>metagenomes</taxon>
        <taxon>ecological metagenomes</taxon>
    </lineage>
</organism>
<dbReference type="EMBL" id="VSSQ01024353">
    <property type="protein sequence ID" value="MPM71823.1"/>
    <property type="molecule type" value="Genomic_DNA"/>
</dbReference>
<proteinExistence type="predicted"/>
<comment type="caution">
    <text evidence="1">The sequence shown here is derived from an EMBL/GenBank/DDBJ whole genome shotgun (WGS) entry which is preliminary data.</text>
</comment>
<name>A0A645C8A9_9ZZZZ</name>
<dbReference type="AlphaFoldDB" id="A0A645C8A9"/>
<sequence>MQVDSRCFRKRKNPVNQRTGFNKAKAGVCFFHPDLWRETLAYLPSATDWYRFGRKRGSRACRHYGRFTAGGESAPRPEAESSSIVIVRYLYRFAPIVPRVFSFCKYVYTKSLRPIQPLPPRGGSAARHRVPSRADP</sequence>
<protein>
    <submittedName>
        <fullName evidence="1">Uncharacterized protein</fullName>
    </submittedName>
</protein>
<gene>
    <name evidence="1" type="ORF">SDC9_118794</name>
</gene>